<dbReference type="AlphaFoldDB" id="A0A2K8U871"/>
<dbReference type="PANTHER" id="PTHR36565:SF1">
    <property type="entry name" value="UPF0332 PROTEIN TM_1000"/>
    <property type="match status" value="1"/>
</dbReference>
<evidence type="ECO:0000313" key="3">
    <source>
        <dbReference type="EMBL" id="AUB81763.1"/>
    </source>
</evidence>
<dbReference type="OrthoDB" id="8004574at2"/>
<dbReference type="KEGG" id="tsy:THSYN_12855"/>
<dbReference type="InterPro" id="IPR052226">
    <property type="entry name" value="UPF0332_toxin"/>
</dbReference>
<dbReference type="Gene3D" id="1.20.120.330">
    <property type="entry name" value="Nucleotidyltransferases domain 2"/>
    <property type="match status" value="1"/>
</dbReference>
<dbReference type="EMBL" id="CP020370">
    <property type="protein sequence ID" value="AUB81763.1"/>
    <property type="molecule type" value="Genomic_DNA"/>
</dbReference>
<dbReference type="InterPro" id="IPR007842">
    <property type="entry name" value="HEPN_dom"/>
</dbReference>
<accession>A0A2K8U871</accession>
<evidence type="ECO:0000259" key="2">
    <source>
        <dbReference type="Pfam" id="PF05168"/>
    </source>
</evidence>
<feature type="domain" description="HEPN" evidence="2">
    <location>
        <begin position="5"/>
        <end position="97"/>
    </location>
</feature>
<gene>
    <name evidence="3" type="ORF">THSYN_12855</name>
</gene>
<dbReference type="Pfam" id="PF05168">
    <property type="entry name" value="HEPN"/>
    <property type="match status" value="1"/>
</dbReference>
<dbReference type="Proteomes" id="UP000232638">
    <property type="component" value="Chromosome"/>
</dbReference>
<organism evidence="3 4">
    <name type="scientific">Candidatus Thiodictyon syntrophicum</name>
    <dbReference type="NCBI Taxonomy" id="1166950"/>
    <lineage>
        <taxon>Bacteria</taxon>
        <taxon>Pseudomonadati</taxon>
        <taxon>Pseudomonadota</taxon>
        <taxon>Gammaproteobacteria</taxon>
        <taxon>Chromatiales</taxon>
        <taxon>Chromatiaceae</taxon>
        <taxon>Thiodictyon</taxon>
    </lineage>
</organism>
<dbReference type="RefSeq" id="WP_100919520.1">
    <property type="nucleotide sequence ID" value="NZ_CP020370.1"/>
</dbReference>
<name>A0A2K8U871_9GAMM</name>
<comment type="similarity">
    <text evidence="1">Belongs to the UPF0332 family.</text>
</comment>
<protein>
    <recommendedName>
        <fullName evidence="2">HEPN domain-containing protein</fullName>
    </recommendedName>
</protein>
<evidence type="ECO:0000313" key="4">
    <source>
        <dbReference type="Proteomes" id="UP000232638"/>
    </source>
</evidence>
<proteinExistence type="inferred from homology"/>
<dbReference type="PANTHER" id="PTHR36565">
    <property type="entry name" value="UPF0332 PROTEIN TM_1000"/>
    <property type="match status" value="1"/>
</dbReference>
<evidence type="ECO:0000256" key="1">
    <source>
        <dbReference type="ARBA" id="ARBA00038248"/>
    </source>
</evidence>
<sequence>MTPDELLAKARRALASAEVLAERDDPEGACNRAYYAMFDATRAGLLSLGADARPGKSHSGLITAFSLHWVKSGRVPLALGKAFNRAADLRLLADYTGSPIDERITVIV</sequence>
<keyword evidence="4" id="KW-1185">Reference proteome</keyword>
<reference evidence="3 4" key="1">
    <citation type="submission" date="2017-03" db="EMBL/GenBank/DDBJ databases">
        <title>Complete genome sequence of Candidatus 'Thiodictyon syntrophicum' sp. nov. strain Cad16T, a photolithoautotroph purple sulfur bacterium isolated from an alpine meromictic lake.</title>
        <authorList>
            <person name="Luedin S.M."/>
            <person name="Pothier J.F."/>
            <person name="Danza F."/>
            <person name="Storelli N."/>
            <person name="Wittwer M."/>
            <person name="Tonolla M."/>
        </authorList>
    </citation>
    <scope>NUCLEOTIDE SEQUENCE [LARGE SCALE GENOMIC DNA]</scope>
    <source>
        <strain evidence="3 4">Cad16T</strain>
    </source>
</reference>